<feature type="DNA-binding region" description="H-T-H motif" evidence="2">
    <location>
        <begin position="33"/>
        <end position="52"/>
    </location>
</feature>
<dbReference type="Gene3D" id="1.10.357.10">
    <property type="entry name" value="Tetracycline Repressor, domain 2"/>
    <property type="match status" value="1"/>
</dbReference>
<protein>
    <submittedName>
        <fullName evidence="4">TetR bacterial regulatory protein HTH signature</fullName>
    </submittedName>
</protein>
<dbReference type="PATRIC" id="fig|49338.4.peg.4625"/>
<dbReference type="GO" id="GO:0003677">
    <property type="term" value="F:DNA binding"/>
    <property type="evidence" value="ECO:0007669"/>
    <property type="project" value="UniProtKB-UniRule"/>
</dbReference>
<evidence type="ECO:0000256" key="1">
    <source>
        <dbReference type="ARBA" id="ARBA00023125"/>
    </source>
</evidence>
<evidence type="ECO:0000313" key="4">
    <source>
        <dbReference type="EMBL" id="CDX04183.1"/>
    </source>
</evidence>
<reference evidence="4" key="1">
    <citation type="submission" date="2014-07" db="EMBL/GenBank/DDBJ databases">
        <authorList>
            <person name="Hornung V.Bastian."/>
        </authorList>
    </citation>
    <scope>NUCLEOTIDE SEQUENCE</scope>
    <source>
        <strain evidence="4">PCE-S</strain>
    </source>
</reference>
<accession>A0A098B5L9</accession>
<dbReference type="SUPFAM" id="SSF46689">
    <property type="entry name" value="Homeodomain-like"/>
    <property type="match status" value="1"/>
</dbReference>
<sequence length="199" mass="23174">MQGKRLKNKLAMEEKIYKAGMKLFEKKGYEYTTLQEIAELAQVSTSTLHKYFPAKEDILLRTARSKTEHFLATAKALSEDLDARSKIETLFLEELNETARVQTTFKIQMPGFYSSDKIFQLEKENKTIMGAVYKEILINEQRKKNCPISEENCSYIADLIITVMFHILEHNELDESFDGFSYTKKFLDVLWKGIDDLLF</sequence>
<dbReference type="PRINTS" id="PR00455">
    <property type="entry name" value="HTHTETR"/>
</dbReference>
<keyword evidence="1 2" id="KW-0238">DNA-binding</keyword>
<dbReference type="InterPro" id="IPR009057">
    <property type="entry name" value="Homeodomain-like_sf"/>
</dbReference>
<dbReference type="RefSeq" id="WP_208926317.1">
    <property type="nucleotide sequence ID" value="NZ_LK996017.1"/>
</dbReference>
<dbReference type="PROSITE" id="PS50977">
    <property type="entry name" value="HTH_TETR_2"/>
    <property type="match status" value="1"/>
</dbReference>
<organism evidence="4">
    <name type="scientific">Desulfitobacterium hafniense</name>
    <name type="common">Desulfitobacterium frappieri</name>
    <dbReference type="NCBI Taxonomy" id="49338"/>
    <lineage>
        <taxon>Bacteria</taxon>
        <taxon>Bacillati</taxon>
        <taxon>Bacillota</taxon>
        <taxon>Clostridia</taxon>
        <taxon>Eubacteriales</taxon>
        <taxon>Desulfitobacteriaceae</taxon>
        <taxon>Desulfitobacterium</taxon>
    </lineage>
</organism>
<dbReference type="EMBL" id="LK996017">
    <property type="protein sequence ID" value="CDX04183.1"/>
    <property type="molecule type" value="Genomic_DNA"/>
</dbReference>
<dbReference type="PANTHER" id="PTHR43479">
    <property type="entry name" value="ACREF/ENVCD OPERON REPRESSOR-RELATED"/>
    <property type="match status" value="1"/>
</dbReference>
<dbReference type="InterPro" id="IPR050624">
    <property type="entry name" value="HTH-type_Tx_Regulator"/>
</dbReference>
<gene>
    <name evidence="4" type="ORF">DPCES_4297</name>
</gene>
<proteinExistence type="predicted"/>
<dbReference type="PANTHER" id="PTHR43479:SF11">
    <property type="entry name" value="ACREF_ENVCD OPERON REPRESSOR-RELATED"/>
    <property type="match status" value="1"/>
</dbReference>
<dbReference type="AlphaFoldDB" id="A0A098B5L9"/>
<dbReference type="Pfam" id="PF00440">
    <property type="entry name" value="TetR_N"/>
    <property type="match status" value="1"/>
</dbReference>
<name>A0A098B5L9_DESHA</name>
<feature type="domain" description="HTH tetR-type" evidence="3">
    <location>
        <begin position="10"/>
        <end position="70"/>
    </location>
</feature>
<evidence type="ECO:0000256" key="2">
    <source>
        <dbReference type="PROSITE-ProRule" id="PRU00335"/>
    </source>
</evidence>
<evidence type="ECO:0000259" key="3">
    <source>
        <dbReference type="PROSITE" id="PS50977"/>
    </source>
</evidence>
<dbReference type="InterPro" id="IPR001647">
    <property type="entry name" value="HTH_TetR"/>
</dbReference>